<dbReference type="Pfam" id="PF09737">
    <property type="entry name" value="Det1"/>
    <property type="match status" value="1"/>
</dbReference>
<evidence type="ECO:0000313" key="2">
    <source>
        <dbReference type="Proteomes" id="UP000318582"/>
    </source>
</evidence>
<evidence type="ECO:0000313" key="1">
    <source>
        <dbReference type="EMBL" id="TPX59699.1"/>
    </source>
</evidence>
<dbReference type="SUPFAM" id="SSF82171">
    <property type="entry name" value="DPP6 N-terminal domain-like"/>
    <property type="match status" value="1"/>
</dbReference>
<keyword evidence="2" id="KW-1185">Reference proteome</keyword>
<dbReference type="GO" id="GO:0016567">
    <property type="term" value="P:protein ubiquitination"/>
    <property type="evidence" value="ECO:0007669"/>
    <property type="project" value="TreeGrafter"/>
</dbReference>
<name>A0A507E6J4_9FUNG</name>
<dbReference type="InterPro" id="IPR019138">
    <property type="entry name" value="De-etiolated_protein_1_Det1"/>
</dbReference>
<accession>A0A507E6J4</accession>
<gene>
    <name evidence="1" type="ORF">PhCBS80983_g02300</name>
</gene>
<dbReference type="GO" id="GO:0005634">
    <property type="term" value="C:nucleus"/>
    <property type="evidence" value="ECO:0007669"/>
    <property type="project" value="TreeGrafter"/>
</dbReference>
<dbReference type="GO" id="GO:0032436">
    <property type="term" value="P:positive regulation of proteasomal ubiquitin-dependent protein catabolic process"/>
    <property type="evidence" value="ECO:0007669"/>
    <property type="project" value="TreeGrafter"/>
</dbReference>
<organism evidence="1 2">
    <name type="scientific">Powellomyces hirtus</name>
    <dbReference type="NCBI Taxonomy" id="109895"/>
    <lineage>
        <taxon>Eukaryota</taxon>
        <taxon>Fungi</taxon>
        <taxon>Fungi incertae sedis</taxon>
        <taxon>Chytridiomycota</taxon>
        <taxon>Chytridiomycota incertae sedis</taxon>
        <taxon>Chytridiomycetes</taxon>
        <taxon>Spizellomycetales</taxon>
        <taxon>Powellomycetaceae</taxon>
        <taxon>Powellomyces</taxon>
    </lineage>
</organism>
<sequence>MSAQGSSLKRCANQGLYSYLLNREQIDAPRTAHRKAFRSIYPTDTLYNVRTPSCVLRKFSPDGKHFVCFSKNLHALQVFRYNGAPNNSHASSVFEDIFSLCFEVVLTGGHEMLSNDFLLFTRNGRHMIVASAVRSESELPSQRTPSSLQGLRDLDDVTFWIVDLVSGELVDKRKFEHDFIYLNHHAGVHLFHDTFGITSVKHQCIYMLYITEAGRFVNVRTLGWYNHDDDELLMAQYTNAGQGTRKRKALMQGTASDTHQDLAFSIIPNAGFNGMNRTTDPSVHVVPDTPRVYHMFRPLQPRLQERRRTVKHAEPAPLSGIQQRMMTFLYRKAVSTGKISAMHHFHRTFTRFSSLAMWRMQFLDADNIMIKFGEASAVAGTSVDLKAFSQTCFFVLYCLSTTEVYAVFENTSPELYAMVENDVRFWGSPNHFSLPYISTPPTSMSARECLRRQFRTIEKARNGGYTEAIKRTLSTLPHNNQSLIESPYLDQDLYSYDLRNVTNYDRPRPVGEFPTRFFDRETGKCKFSIDPNPIRPVAGALPTKRYVSYIFHPSEPLIISVLQAEYHTTVVNFFFRKS</sequence>
<dbReference type="EMBL" id="QEAQ01000022">
    <property type="protein sequence ID" value="TPX59699.1"/>
    <property type="molecule type" value="Genomic_DNA"/>
</dbReference>
<proteinExistence type="predicted"/>
<reference evidence="1 2" key="1">
    <citation type="journal article" date="2019" name="Sci. Rep.">
        <title>Comparative genomics of chytrid fungi reveal insights into the obligate biotrophic and pathogenic lifestyle of Synchytrium endobioticum.</title>
        <authorList>
            <person name="van de Vossenberg B.T.L.H."/>
            <person name="Warris S."/>
            <person name="Nguyen H.D.T."/>
            <person name="van Gent-Pelzer M.P.E."/>
            <person name="Joly D.L."/>
            <person name="van de Geest H.C."/>
            <person name="Bonants P.J.M."/>
            <person name="Smith D.S."/>
            <person name="Levesque C.A."/>
            <person name="van der Lee T.A.J."/>
        </authorList>
    </citation>
    <scope>NUCLEOTIDE SEQUENCE [LARGE SCALE GENOMIC DNA]</scope>
    <source>
        <strain evidence="1 2">CBS 809.83</strain>
    </source>
</reference>
<dbReference type="STRING" id="109895.A0A507E6J4"/>
<dbReference type="GO" id="GO:1990756">
    <property type="term" value="F:ubiquitin-like ligase-substrate adaptor activity"/>
    <property type="evidence" value="ECO:0007669"/>
    <property type="project" value="TreeGrafter"/>
</dbReference>
<protein>
    <submittedName>
        <fullName evidence="1">Uncharacterized protein</fullName>
    </submittedName>
</protein>
<dbReference type="PANTHER" id="PTHR13374:SF3">
    <property type="entry name" value="DET1 HOMOLOG"/>
    <property type="match status" value="1"/>
</dbReference>
<dbReference type="Proteomes" id="UP000318582">
    <property type="component" value="Unassembled WGS sequence"/>
</dbReference>
<dbReference type="PANTHER" id="PTHR13374">
    <property type="entry name" value="DET1 HOMOLOG DE-ETIOLATED-1 HOMOLOG"/>
    <property type="match status" value="1"/>
</dbReference>
<dbReference type="GO" id="GO:0031625">
    <property type="term" value="F:ubiquitin protein ligase binding"/>
    <property type="evidence" value="ECO:0007669"/>
    <property type="project" value="TreeGrafter"/>
</dbReference>
<dbReference type="GO" id="GO:0031461">
    <property type="term" value="C:cullin-RING ubiquitin ligase complex"/>
    <property type="evidence" value="ECO:0007669"/>
    <property type="project" value="TreeGrafter"/>
</dbReference>
<dbReference type="AlphaFoldDB" id="A0A507E6J4"/>
<comment type="caution">
    <text evidence="1">The sequence shown here is derived from an EMBL/GenBank/DDBJ whole genome shotgun (WGS) entry which is preliminary data.</text>
</comment>